<feature type="region of interest" description="Disordered" evidence="1">
    <location>
        <begin position="369"/>
        <end position="391"/>
    </location>
</feature>
<dbReference type="STRING" id="407821.A0A087UBR7"/>
<evidence type="ECO:0000256" key="1">
    <source>
        <dbReference type="SAM" id="MobiDB-lite"/>
    </source>
</evidence>
<dbReference type="Pfam" id="PF22936">
    <property type="entry name" value="Pol_BBD"/>
    <property type="match status" value="1"/>
</dbReference>
<protein>
    <submittedName>
        <fullName evidence="3">Copia protein</fullName>
    </submittedName>
</protein>
<dbReference type="PANTHER" id="PTHR47592">
    <property type="entry name" value="PBF68 PROTEIN"/>
    <property type="match status" value="1"/>
</dbReference>
<dbReference type="InterPro" id="IPR054722">
    <property type="entry name" value="PolX-like_BBD"/>
</dbReference>
<evidence type="ECO:0000313" key="3">
    <source>
        <dbReference type="EMBL" id="KFM74806.1"/>
    </source>
</evidence>
<feature type="compositionally biased region" description="Acidic residues" evidence="1">
    <location>
        <begin position="379"/>
        <end position="389"/>
    </location>
</feature>
<keyword evidence="4" id="KW-1185">Reference proteome</keyword>
<organism evidence="3 4">
    <name type="scientific">Stegodyphus mimosarum</name>
    <name type="common">African social velvet spider</name>
    <dbReference type="NCBI Taxonomy" id="407821"/>
    <lineage>
        <taxon>Eukaryota</taxon>
        <taxon>Metazoa</taxon>
        <taxon>Ecdysozoa</taxon>
        <taxon>Arthropoda</taxon>
        <taxon>Chelicerata</taxon>
        <taxon>Arachnida</taxon>
        <taxon>Araneae</taxon>
        <taxon>Araneomorphae</taxon>
        <taxon>Entelegynae</taxon>
        <taxon>Eresoidea</taxon>
        <taxon>Eresidae</taxon>
        <taxon>Stegodyphus</taxon>
    </lineage>
</organism>
<dbReference type="EMBL" id="KK119118">
    <property type="protein sequence ID" value="KFM74806.1"/>
    <property type="molecule type" value="Genomic_DNA"/>
</dbReference>
<proteinExistence type="predicted"/>
<feature type="non-terminal residue" evidence="3">
    <location>
        <position position="526"/>
    </location>
</feature>
<dbReference type="Pfam" id="PF14223">
    <property type="entry name" value="Retrotran_gag_2"/>
    <property type="match status" value="1"/>
</dbReference>
<dbReference type="PANTHER" id="PTHR47592:SF27">
    <property type="entry name" value="OS08G0421700 PROTEIN"/>
    <property type="match status" value="1"/>
</dbReference>
<dbReference type="Proteomes" id="UP000054359">
    <property type="component" value="Unassembled WGS sequence"/>
</dbReference>
<reference evidence="3 4" key="1">
    <citation type="submission" date="2013-11" db="EMBL/GenBank/DDBJ databases">
        <title>Genome sequencing of Stegodyphus mimosarum.</title>
        <authorList>
            <person name="Bechsgaard J."/>
        </authorList>
    </citation>
    <scope>NUCLEOTIDE SEQUENCE [LARGE SCALE GENOMIC DNA]</scope>
</reference>
<name>A0A087UBR7_STEMI</name>
<accession>A0A087UBR7</accession>
<evidence type="ECO:0000259" key="2">
    <source>
        <dbReference type="Pfam" id="PF22936"/>
    </source>
</evidence>
<feature type="domain" description="Retrovirus-related Pol polyprotein from transposon TNT 1-94-like beta-barrel" evidence="2">
    <location>
        <begin position="170"/>
        <end position="252"/>
    </location>
</feature>
<dbReference type="OrthoDB" id="7548346at2759"/>
<sequence length="526" mass="59862">MTDPLNDFFILVDKLKEMEINTADDLLTILLLYSIPDSYESFRIAIESRDEFPAPEMLKIKLLEGANARKNKNSSYCESQRAFYSKDRKYNQRPVPKPKLETSANRKYPVNYRCNFCNIYGHRASECRKKNKENKSKRLGEIAMSAENQNSVKQERAASCTDSDSKDIFCLDSGATSHMCNSKELFQEIHEVGDIYVKLAANKIVKAIGKGTVKFKVRIGSKTESIKLENVLCVPDLKNNLISVSKVTANNYSVIFKGKCARIINSNNETVISAKRENYLYYVMPIFESLSIAKEIDQWHTRFGHLNENDFKKFCLNNMVRGLSFSQNDSLSTCKFENCSSYDSEQEISLPFAPEEKIINKLCRDKSSPLNGKVSPTDSENESESDLDSESVSPILIKRGLGRPKKIKTGLSGRPKKEYQYTVVNKNEQLQNVVEEIINPTVQEALNGPYAENWRNAMLSEYNSLVQENAWKLVKRPENKKVISSRCVTTSTAHRERALYKPSSFLCNILVSSNKSVVRSGRVKFF</sequence>
<gene>
    <name evidence="3" type="ORF">X975_18305</name>
</gene>
<evidence type="ECO:0000313" key="4">
    <source>
        <dbReference type="Proteomes" id="UP000054359"/>
    </source>
</evidence>
<dbReference type="AlphaFoldDB" id="A0A087UBR7"/>